<dbReference type="Pfam" id="PF13529">
    <property type="entry name" value="Peptidase_C39_2"/>
    <property type="match status" value="1"/>
</dbReference>
<organism evidence="2 3">
    <name type="scientific">Candidatus Collierbacteria bacterium GW2011_GWC2_43_12</name>
    <dbReference type="NCBI Taxonomy" id="1618390"/>
    <lineage>
        <taxon>Bacteria</taxon>
        <taxon>Candidatus Collieribacteriota</taxon>
    </lineage>
</organism>
<evidence type="ECO:0000259" key="1">
    <source>
        <dbReference type="Pfam" id="PF13529"/>
    </source>
</evidence>
<evidence type="ECO:0000313" key="3">
    <source>
        <dbReference type="Proteomes" id="UP000033980"/>
    </source>
</evidence>
<evidence type="ECO:0000313" key="2">
    <source>
        <dbReference type="EMBL" id="KKS93252.1"/>
    </source>
</evidence>
<dbReference type="Gene3D" id="3.90.70.10">
    <property type="entry name" value="Cysteine proteinases"/>
    <property type="match status" value="1"/>
</dbReference>
<accession>A0A0G1D6D3</accession>
<comment type="caution">
    <text evidence="2">The sequence shown here is derived from an EMBL/GenBank/DDBJ whole genome shotgun (WGS) entry which is preliminary data.</text>
</comment>
<dbReference type="Proteomes" id="UP000033980">
    <property type="component" value="Unassembled WGS sequence"/>
</dbReference>
<gene>
    <name evidence="2" type="ORF">UV68_C0023G0006</name>
</gene>
<dbReference type="EMBL" id="LCFK01000023">
    <property type="protein sequence ID" value="KKS93252.1"/>
    <property type="molecule type" value="Genomic_DNA"/>
</dbReference>
<dbReference type="AlphaFoldDB" id="A0A0G1D6D3"/>
<reference evidence="2 3" key="1">
    <citation type="journal article" date="2015" name="Nature">
        <title>rRNA introns, odd ribosomes, and small enigmatic genomes across a large radiation of phyla.</title>
        <authorList>
            <person name="Brown C.T."/>
            <person name="Hug L.A."/>
            <person name="Thomas B.C."/>
            <person name="Sharon I."/>
            <person name="Castelle C.J."/>
            <person name="Singh A."/>
            <person name="Wilkins M.J."/>
            <person name="Williams K.H."/>
            <person name="Banfield J.F."/>
        </authorList>
    </citation>
    <scope>NUCLEOTIDE SEQUENCE [LARGE SCALE GENOMIC DNA]</scope>
</reference>
<protein>
    <recommendedName>
        <fullName evidence="1">Peptidase C39-like domain-containing protein</fullName>
    </recommendedName>
</protein>
<sequence>MKPKISFSRVKQLTGSYCGPAVMQMLASSLGVSVYQETLVDACEARKTVMKEGISLIDLAKGLRKLNPDLIVWAKMDSKIEDIKEMLDFGYPVAVDWQGIFTEDEYGDEIWNRSDKLVSWWGKQMGEPVSVGEQGHYCIAVEINTNKGYLRFADPYGHYAGKDRFVALWEFEERWWDDRIDKDEKGKKKYVLENRLMFVVTKKGDKTPKKLGMVEV</sequence>
<proteinExistence type="predicted"/>
<dbReference type="InterPro" id="IPR039564">
    <property type="entry name" value="Peptidase_C39-like"/>
</dbReference>
<name>A0A0G1D6D3_9BACT</name>
<feature type="domain" description="Peptidase C39-like" evidence="1">
    <location>
        <begin position="7"/>
        <end position="156"/>
    </location>
</feature>